<dbReference type="AlphaFoldDB" id="A0A1H7F9N7"/>
<evidence type="ECO:0008006" key="3">
    <source>
        <dbReference type="Google" id="ProtNLM"/>
    </source>
</evidence>
<dbReference type="Pfam" id="PF13970">
    <property type="entry name" value="DUF4221"/>
    <property type="match status" value="1"/>
</dbReference>
<dbReference type="SUPFAM" id="SSF82171">
    <property type="entry name" value="DPP6 N-terminal domain-like"/>
    <property type="match status" value="1"/>
</dbReference>
<dbReference type="Proteomes" id="UP000198916">
    <property type="component" value="Unassembled WGS sequence"/>
</dbReference>
<protein>
    <recommendedName>
        <fullName evidence="3">DUF4221 domain-containing protein</fullName>
    </recommendedName>
</protein>
<proteinExistence type="predicted"/>
<evidence type="ECO:0000313" key="2">
    <source>
        <dbReference type="Proteomes" id="UP000198916"/>
    </source>
</evidence>
<gene>
    <name evidence="1" type="ORF">SAMN05421740_101180</name>
</gene>
<keyword evidence="2" id="KW-1185">Reference proteome</keyword>
<sequence length="390" mass="44499">MKRLISITTLSVISLITYSCKEKIVAVTNPTEKSTKDSTLLVAKEFPKYISIGEQLTPAPLVSQLFETGEQLYYIFLDGNDLNIFDYNTGLQKKRISINSSEEKGCGVLNNYSGFYYHSPDSIFIYNYKSKNLFLIDSLSAIKKTWNTVDHTLAKYPVDIEALTSSPISCIKGKILLSGTSLGQPEDATEDNKPVSCLINLQDGAVDYRVGYPNQYREGNFGGLYFNTVYHTVDSYNGKAIYSFPADHHVYSYDAGFSKKEKIYAGSRYVNEIQSSSDNFFELFQDKNKRIEYFISQPSYANILYDKYRRVYYRIATIPLLNWKPTDSKFEKPFSIITINESGKILSETPVFQNPQQYNLGNMHIAPEGLLVQKYTEDENIIHFEVFTII</sequence>
<evidence type="ECO:0000313" key="1">
    <source>
        <dbReference type="EMBL" id="SEK19915.1"/>
    </source>
</evidence>
<dbReference type="STRING" id="332977.SAMN05421740_101180"/>
<name>A0A1H7F9N7_9SPHI</name>
<dbReference type="PROSITE" id="PS51257">
    <property type="entry name" value="PROKAR_LIPOPROTEIN"/>
    <property type="match status" value="1"/>
</dbReference>
<dbReference type="OrthoDB" id="828261at2"/>
<reference evidence="2" key="1">
    <citation type="submission" date="2016-10" db="EMBL/GenBank/DDBJ databases">
        <authorList>
            <person name="Varghese N."/>
            <person name="Submissions S."/>
        </authorList>
    </citation>
    <scope>NUCLEOTIDE SEQUENCE [LARGE SCALE GENOMIC DNA]</scope>
    <source>
        <strain evidence="2">Jip14</strain>
    </source>
</reference>
<organism evidence="1 2">
    <name type="scientific">Parapedobacter koreensis</name>
    <dbReference type="NCBI Taxonomy" id="332977"/>
    <lineage>
        <taxon>Bacteria</taxon>
        <taxon>Pseudomonadati</taxon>
        <taxon>Bacteroidota</taxon>
        <taxon>Sphingobacteriia</taxon>
        <taxon>Sphingobacteriales</taxon>
        <taxon>Sphingobacteriaceae</taxon>
        <taxon>Parapedobacter</taxon>
    </lineage>
</organism>
<accession>A0A1H7F9N7</accession>
<dbReference type="InterPro" id="IPR025316">
    <property type="entry name" value="DUF4221"/>
</dbReference>
<dbReference type="RefSeq" id="WP_090602044.1">
    <property type="nucleotide sequence ID" value="NZ_FNZR01000001.1"/>
</dbReference>
<dbReference type="EMBL" id="FNZR01000001">
    <property type="protein sequence ID" value="SEK19915.1"/>
    <property type="molecule type" value="Genomic_DNA"/>
</dbReference>